<name>W4LXC1_9BACT</name>
<dbReference type="Proteomes" id="UP000019140">
    <property type="component" value="Unassembled WGS sequence"/>
</dbReference>
<gene>
    <name evidence="2" type="ORF">ETSY2_35660</name>
</gene>
<reference evidence="2 3" key="1">
    <citation type="journal article" date="2014" name="Nature">
        <title>An environmental bacterial taxon with a large and distinct metabolic repertoire.</title>
        <authorList>
            <person name="Wilson M.C."/>
            <person name="Mori T."/>
            <person name="Ruckert C."/>
            <person name="Uria A.R."/>
            <person name="Helf M.J."/>
            <person name="Takada K."/>
            <person name="Gernert C."/>
            <person name="Steffens U.A."/>
            <person name="Heycke N."/>
            <person name="Schmitt S."/>
            <person name="Rinke C."/>
            <person name="Helfrich E.J."/>
            <person name="Brachmann A.O."/>
            <person name="Gurgui C."/>
            <person name="Wakimoto T."/>
            <person name="Kracht M."/>
            <person name="Crusemann M."/>
            <person name="Hentschel U."/>
            <person name="Abe I."/>
            <person name="Matsunaga S."/>
            <person name="Kalinowski J."/>
            <person name="Takeyama H."/>
            <person name="Piel J."/>
        </authorList>
    </citation>
    <scope>NUCLEOTIDE SEQUENCE [LARGE SCALE GENOMIC DNA]</scope>
    <source>
        <strain evidence="3">TSY2</strain>
    </source>
</reference>
<accession>W4LXC1</accession>
<sequence>MVPKELKTMVDLVTAAVTDRLCAQGLLMRSDVERQEQLRADIDVLSERDSLRNEVIAQVRAEIAEHGFLTSKGRHSGGSDSGNPEADELRPPDFGPDGPSDDDIQREIDDLMRKLQRLRNPQPPPAPRPEVGHDAPSDEPRDEYPKKKPGHVQIDVGLLISIILELLMLILKLRERLKRLEGQWQNGG</sequence>
<keyword evidence="3" id="KW-1185">Reference proteome</keyword>
<feature type="region of interest" description="Disordered" evidence="1">
    <location>
        <begin position="67"/>
        <end position="149"/>
    </location>
</feature>
<comment type="caution">
    <text evidence="2">The sequence shown here is derived from an EMBL/GenBank/DDBJ whole genome shotgun (WGS) entry which is preliminary data.</text>
</comment>
<organism evidence="2 3">
    <name type="scientific">Candidatus Entotheonella gemina</name>
    <dbReference type="NCBI Taxonomy" id="1429439"/>
    <lineage>
        <taxon>Bacteria</taxon>
        <taxon>Pseudomonadati</taxon>
        <taxon>Nitrospinota/Tectimicrobiota group</taxon>
        <taxon>Candidatus Tectimicrobiota</taxon>
        <taxon>Candidatus Entotheonellia</taxon>
        <taxon>Candidatus Entotheonellales</taxon>
        <taxon>Candidatus Entotheonellaceae</taxon>
        <taxon>Candidatus Entotheonella</taxon>
    </lineage>
</organism>
<feature type="compositionally biased region" description="Basic and acidic residues" evidence="1">
    <location>
        <begin position="103"/>
        <end position="113"/>
    </location>
</feature>
<proteinExistence type="predicted"/>
<feature type="compositionally biased region" description="Basic and acidic residues" evidence="1">
    <location>
        <begin position="130"/>
        <end position="146"/>
    </location>
</feature>
<protein>
    <submittedName>
        <fullName evidence="2">Uncharacterized protein</fullName>
    </submittedName>
</protein>
<dbReference type="EMBL" id="AZHX01001535">
    <property type="protein sequence ID" value="ETX02386.1"/>
    <property type="molecule type" value="Genomic_DNA"/>
</dbReference>
<evidence type="ECO:0000313" key="3">
    <source>
        <dbReference type="Proteomes" id="UP000019140"/>
    </source>
</evidence>
<evidence type="ECO:0000256" key="1">
    <source>
        <dbReference type="SAM" id="MobiDB-lite"/>
    </source>
</evidence>
<evidence type="ECO:0000313" key="2">
    <source>
        <dbReference type="EMBL" id="ETX02386.1"/>
    </source>
</evidence>
<dbReference type="AlphaFoldDB" id="W4LXC1"/>
<dbReference type="HOGENOM" id="CLU_1438659_0_0_7"/>